<keyword evidence="3" id="KW-1185">Reference proteome</keyword>
<feature type="signal peptide" evidence="1">
    <location>
        <begin position="1"/>
        <end position="18"/>
    </location>
</feature>
<organism evidence="2 3">
    <name type="scientific">Amylocarpus encephaloides</name>
    <dbReference type="NCBI Taxonomy" id="45428"/>
    <lineage>
        <taxon>Eukaryota</taxon>
        <taxon>Fungi</taxon>
        <taxon>Dikarya</taxon>
        <taxon>Ascomycota</taxon>
        <taxon>Pezizomycotina</taxon>
        <taxon>Leotiomycetes</taxon>
        <taxon>Helotiales</taxon>
        <taxon>Helotiales incertae sedis</taxon>
        <taxon>Amylocarpus</taxon>
    </lineage>
</organism>
<evidence type="ECO:0000313" key="3">
    <source>
        <dbReference type="Proteomes" id="UP000824998"/>
    </source>
</evidence>
<evidence type="ECO:0000313" key="2">
    <source>
        <dbReference type="EMBL" id="KAG9231063.1"/>
    </source>
</evidence>
<keyword evidence="1" id="KW-0732">Signal</keyword>
<name>A0A9P7YDK7_9HELO</name>
<proteinExistence type="predicted"/>
<accession>A0A9P7YDK7</accession>
<dbReference type="Proteomes" id="UP000824998">
    <property type="component" value="Unassembled WGS sequence"/>
</dbReference>
<dbReference type="Pfam" id="PF19271">
    <property type="entry name" value="Nis1"/>
    <property type="match status" value="1"/>
</dbReference>
<protein>
    <submittedName>
        <fullName evidence="2">Uncharacterized protein</fullName>
    </submittedName>
</protein>
<comment type="caution">
    <text evidence="2">The sequence shown here is derived from an EMBL/GenBank/DDBJ whole genome shotgun (WGS) entry which is preliminary data.</text>
</comment>
<dbReference type="EMBL" id="MU251626">
    <property type="protein sequence ID" value="KAG9231063.1"/>
    <property type="molecule type" value="Genomic_DNA"/>
</dbReference>
<evidence type="ECO:0000256" key="1">
    <source>
        <dbReference type="SAM" id="SignalP"/>
    </source>
</evidence>
<reference evidence="2" key="1">
    <citation type="journal article" date="2021" name="IMA Fungus">
        <title>Genomic characterization of three marine fungi, including Emericellopsis atlantica sp. nov. with signatures of a generalist lifestyle and marine biomass degradation.</title>
        <authorList>
            <person name="Hagestad O.C."/>
            <person name="Hou L."/>
            <person name="Andersen J.H."/>
            <person name="Hansen E.H."/>
            <person name="Altermark B."/>
            <person name="Li C."/>
            <person name="Kuhnert E."/>
            <person name="Cox R.J."/>
            <person name="Crous P.W."/>
            <person name="Spatafora J.W."/>
            <person name="Lail K."/>
            <person name="Amirebrahimi M."/>
            <person name="Lipzen A."/>
            <person name="Pangilinan J."/>
            <person name="Andreopoulos W."/>
            <person name="Hayes R.D."/>
            <person name="Ng V."/>
            <person name="Grigoriev I.V."/>
            <person name="Jackson S.A."/>
            <person name="Sutton T.D.S."/>
            <person name="Dobson A.D.W."/>
            <person name="Rama T."/>
        </authorList>
    </citation>
    <scope>NUCLEOTIDE SEQUENCE</scope>
    <source>
        <strain evidence="2">TRa018bII</strain>
    </source>
</reference>
<dbReference type="InterPro" id="IPR045469">
    <property type="entry name" value="Nis1"/>
</dbReference>
<dbReference type="AlphaFoldDB" id="A0A9P7YDK7"/>
<feature type="chain" id="PRO_5040355833" evidence="1">
    <location>
        <begin position="19"/>
        <end position="142"/>
    </location>
</feature>
<gene>
    <name evidence="2" type="ORF">BJ875DRAFT_518177</name>
</gene>
<dbReference type="OrthoDB" id="3913322at2759"/>
<sequence length="142" mass="14828">MRFVISTLYALTAAVVTARISVISAPSTIAPGVPFTLTARTTNGLQTTYDVAIAFGLSPSPSHSHTLDTILNSFYLGPSKSNVVDNINFTVAIDAQTAKGVYVLGGASMGLYGVGNSPVLREWNVTVSVGKETGGEWMSSRG</sequence>